<protein>
    <recommendedName>
        <fullName evidence="4">PA domain-containing protein</fullName>
    </recommendedName>
</protein>
<dbReference type="AlphaFoldDB" id="A0A7G5GZJ4"/>
<name>A0A7G5GZJ4_9BACT</name>
<dbReference type="Gene3D" id="3.50.30.30">
    <property type="match status" value="1"/>
</dbReference>
<dbReference type="SUPFAM" id="SSF53187">
    <property type="entry name" value="Zn-dependent exopeptidases"/>
    <property type="match status" value="1"/>
</dbReference>
<organism evidence="2 3">
    <name type="scientific">Spirosoma foliorum</name>
    <dbReference type="NCBI Taxonomy" id="2710596"/>
    <lineage>
        <taxon>Bacteria</taxon>
        <taxon>Pseudomonadati</taxon>
        <taxon>Bacteroidota</taxon>
        <taxon>Cytophagia</taxon>
        <taxon>Cytophagales</taxon>
        <taxon>Cytophagaceae</taxon>
        <taxon>Spirosoma</taxon>
    </lineage>
</organism>
<evidence type="ECO:0000256" key="1">
    <source>
        <dbReference type="SAM" id="SignalP"/>
    </source>
</evidence>
<reference evidence="2 3" key="1">
    <citation type="submission" date="2020-07" db="EMBL/GenBank/DDBJ databases">
        <title>Spirosoma foliorum sp. nov., isolated from the leaves on the Nejang mountain Korea, Republic of.</title>
        <authorList>
            <person name="Ho H."/>
            <person name="Lee Y.-J."/>
            <person name="Nurcahyanto D.-A."/>
            <person name="Kim S.-G."/>
        </authorList>
    </citation>
    <scope>NUCLEOTIDE SEQUENCE [LARGE SCALE GENOMIC DNA]</scope>
    <source>
        <strain evidence="2 3">PL0136</strain>
    </source>
</reference>
<dbReference type="Proteomes" id="UP000515369">
    <property type="component" value="Chromosome"/>
</dbReference>
<keyword evidence="3" id="KW-1185">Reference proteome</keyword>
<dbReference type="EMBL" id="CP059732">
    <property type="protein sequence ID" value="QMW04286.1"/>
    <property type="molecule type" value="Genomic_DNA"/>
</dbReference>
<feature type="chain" id="PRO_5028967628" description="PA domain-containing protein" evidence="1">
    <location>
        <begin position="25"/>
        <end position="420"/>
    </location>
</feature>
<dbReference type="Gene3D" id="3.40.630.10">
    <property type="entry name" value="Zn peptidases"/>
    <property type="match status" value="1"/>
</dbReference>
<evidence type="ECO:0008006" key="4">
    <source>
        <dbReference type="Google" id="ProtNLM"/>
    </source>
</evidence>
<keyword evidence="1" id="KW-0732">Signal</keyword>
<dbReference type="KEGG" id="sfol:H3H32_04860"/>
<proteinExistence type="predicted"/>
<feature type="signal peptide" evidence="1">
    <location>
        <begin position="1"/>
        <end position="24"/>
    </location>
</feature>
<evidence type="ECO:0000313" key="3">
    <source>
        <dbReference type="Proteomes" id="UP000515369"/>
    </source>
</evidence>
<gene>
    <name evidence="2" type="ORF">H3H32_04860</name>
</gene>
<accession>A0A7G5GZJ4</accession>
<evidence type="ECO:0000313" key="2">
    <source>
        <dbReference type="EMBL" id="QMW04286.1"/>
    </source>
</evidence>
<dbReference type="RefSeq" id="WP_182461540.1">
    <property type="nucleotide sequence ID" value="NZ_CP059732.1"/>
</dbReference>
<sequence>MTFSVNFITLSSLMSLVTLSQLTAQTPDYLTGKRLYSTVEKFVSLGEHRTGTETDRNTSAWLGNELRQAGYAVKYLEFPVKQFFFDKGTLSTGAKAINVFPLWYVNDKIPLQVDAPIFDSRTSSQPSDFSGKIVLTRLSGQIGHNAILKPLIDGGAKAIVAITENPSGEIVAINTSYSTEPWPIPIVLVAPKDSASILAAVTAHKTASLAIKGTFRDVIARNIYGEIGNGPKTIVVSTPISGWFTCGGERGPGIAAWLALAKWASEAKLPYTFLFTANSGHELANLGARQLLETIAPKPADTQLWVHLGAGIATRKWAKTEAGYAPTNQVDANRQIVYSPTVKGSFEQSFQAIHGRKAVTDKGVGELIEVVKKGYPNFLAIAGAHFLFHAPMDDAKATSPELLEKITLALKQFIEQEARR</sequence>